<gene>
    <name evidence="3" type="ORF">WCD41_10335</name>
</gene>
<keyword evidence="2" id="KW-1133">Transmembrane helix</keyword>
<keyword evidence="2" id="KW-0812">Transmembrane</keyword>
<name>A0ABU8N4E0_9PSEU</name>
<sequence length="217" mass="21413">MNDDRDEEPADDRLPDGPGPADPEVAAALARTRADLAAHGARTPAMPTGLLDDIDRALAAERADPGGTRTDVPGPARPRRRLLAGVAVAVAAAAAVVAVVVASAATPSTDAPAPTAAPVPGTPRLSSGDGVSALRAGLGRADYGPLAAPARLDGCLAAHGVAAGTRPAGARQVVVDGRPGVLLVLPTGVAARFRILVVEPGCGPGTPLTVSDTLVGR</sequence>
<keyword evidence="2" id="KW-0472">Membrane</keyword>
<evidence type="ECO:0000256" key="1">
    <source>
        <dbReference type="SAM" id="MobiDB-lite"/>
    </source>
</evidence>
<keyword evidence="4" id="KW-1185">Reference proteome</keyword>
<organism evidence="3 4">
    <name type="scientific">Actinomycetospora aeridis</name>
    <dbReference type="NCBI Taxonomy" id="3129231"/>
    <lineage>
        <taxon>Bacteria</taxon>
        <taxon>Bacillati</taxon>
        <taxon>Actinomycetota</taxon>
        <taxon>Actinomycetes</taxon>
        <taxon>Pseudonocardiales</taxon>
        <taxon>Pseudonocardiaceae</taxon>
        <taxon>Actinomycetospora</taxon>
    </lineage>
</organism>
<dbReference type="RefSeq" id="WP_337713298.1">
    <property type="nucleotide sequence ID" value="NZ_JBBEGL010000002.1"/>
</dbReference>
<protein>
    <recommendedName>
        <fullName evidence="5">Anti-sigma-M factor RsmA</fullName>
    </recommendedName>
</protein>
<feature type="compositionally biased region" description="Acidic residues" evidence="1">
    <location>
        <begin position="1"/>
        <end position="10"/>
    </location>
</feature>
<feature type="transmembrane region" description="Helical" evidence="2">
    <location>
        <begin position="82"/>
        <end position="105"/>
    </location>
</feature>
<evidence type="ECO:0000256" key="2">
    <source>
        <dbReference type="SAM" id="Phobius"/>
    </source>
</evidence>
<comment type="caution">
    <text evidence="3">The sequence shown here is derived from an EMBL/GenBank/DDBJ whole genome shotgun (WGS) entry which is preliminary data.</text>
</comment>
<accession>A0ABU8N4E0</accession>
<proteinExistence type="predicted"/>
<evidence type="ECO:0008006" key="5">
    <source>
        <dbReference type="Google" id="ProtNLM"/>
    </source>
</evidence>
<dbReference type="Proteomes" id="UP001370100">
    <property type="component" value="Unassembled WGS sequence"/>
</dbReference>
<dbReference type="EMBL" id="JBBEGL010000002">
    <property type="protein sequence ID" value="MEJ2886845.1"/>
    <property type="molecule type" value="Genomic_DNA"/>
</dbReference>
<evidence type="ECO:0000313" key="4">
    <source>
        <dbReference type="Proteomes" id="UP001370100"/>
    </source>
</evidence>
<feature type="region of interest" description="Disordered" evidence="1">
    <location>
        <begin position="107"/>
        <end position="126"/>
    </location>
</feature>
<feature type="region of interest" description="Disordered" evidence="1">
    <location>
        <begin position="1"/>
        <end position="24"/>
    </location>
</feature>
<reference evidence="3 4" key="1">
    <citation type="submission" date="2024-03" db="EMBL/GenBank/DDBJ databases">
        <title>Actinomycetospora sp. OC33-EN06, a novel actinomycete isolated from wild orchid (Aerides multiflora).</title>
        <authorList>
            <person name="Suriyachadkun C."/>
        </authorList>
    </citation>
    <scope>NUCLEOTIDE SEQUENCE [LARGE SCALE GENOMIC DNA]</scope>
    <source>
        <strain evidence="3 4">OC33-EN06</strain>
    </source>
</reference>
<evidence type="ECO:0000313" key="3">
    <source>
        <dbReference type="EMBL" id="MEJ2886845.1"/>
    </source>
</evidence>